<comment type="caution">
    <text evidence="3">The sequence shown here is derived from an EMBL/GenBank/DDBJ whole genome shotgun (WGS) entry which is preliminary data.</text>
</comment>
<sequence>MAVFVALVLIFGVGVPLGLASAIGTVARQAAAAVGVVLVADTDDEGDGDDGSGDDEDSGKDKSGEEKSGADKSSGSDKSGEDEDSGDEDSGDKDSGSQENGSAATAGEGGFEGRDQIGRASAQEYVNIDDVEPNGNIKNGGDFSGGSYSFSCPLSDHHNSDNFIVAPGKRNGAQHTHDYAGNESTNAASSENQDALEQAETTCTNGDRSPIFWPVLRDLEGVGPDVGMDGGSLDGNIGSFIVPASVDYTFHGHGTQRTEPMPLNMQLITGSAKAGSTGEGSNSKFTCSGFADRLTERYPICPSGAQLQRVYDFPSCWNGEDLSSVDFVSHLQYPDETGECDGDLIPVPALRITVSYDQPPGRSFAIDSFPEQQHDPVTDHALLEYLSTESRAQAGADCINDAERCEQGADDATAAGPRGRSDELAVTKNFAAAMSGHKNAGVAHAGGHR</sequence>
<feature type="domain" description="DUF1996" evidence="2">
    <location>
        <begin position="164"/>
        <end position="359"/>
    </location>
</feature>
<evidence type="ECO:0000313" key="3">
    <source>
        <dbReference type="EMBL" id="NYD33921.1"/>
    </source>
</evidence>
<feature type="compositionally biased region" description="Polar residues" evidence="1">
    <location>
        <begin position="182"/>
        <end position="191"/>
    </location>
</feature>
<feature type="compositionally biased region" description="Acidic residues" evidence="1">
    <location>
        <begin position="80"/>
        <end position="91"/>
    </location>
</feature>
<proteinExistence type="predicted"/>
<dbReference type="RefSeq" id="WP_343053558.1">
    <property type="nucleotide sequence ID" value="NZ_BAABHP010000012.1"/>
</dbReference>
<reference evidence="3 4" key="1">
    <citation type="submission" date="2020-07" db="EMBL/GenBank/DDBJ databases">
        <title>Sequencing the genomes of 1000 actinobacteria strains.</title>
        <authorList>
            <person name="Klenk H.-P."/>
        </authorList>
    </citation>
    <scope>NUCLEOTIDE SEQUENCE [LARGE SCALE GENOMIC DNA]</scope>
    <source>
        <strain evidence="3 4">DSM 45772</strain>
    </source>
</reference>
<evidence type="ECO:0000313" key="4">
    <source>
        <dbReference type="Proteomes" id="UP000535890"/>
    </source>
</evidence>
<name>A0A7Y9J3K6_9PSEU</name>
<feature type="region of interest" description="Disordered" evidence="1">
    <location>
        <begin position="170"/>
        <end position="191"/>
    </location>
</feature>
<dbReference type="InterPro" id="IPR018535">
    <property type="entry name" value="DUF1996"/>
</dbReference>
<dbReference type="EMBL" id="JACCBN010000001">
    <property type="protein sequence ID" value="NYD33921.1"/>
    <property type="molecule type" value="Genomic_DNA"/>
</dbReference>
<evidence type="ECO:0000259" key="2">
    <source>
        <dbReference type="Pfam" id="PF09362"/>
    </source>
</evidence>
<dbReference type="Pfam" id="PF09362">
    <property type="entry name" value="DUF1996"/>
    <property type="match status" value="1"/>
</dbReference>
<keyword evidence="4" id="KW-1185">Reference proteome</keyword>
<feature type="compositionally biased region" description="Acidic residues" evidence="1">
    <location>
        <begin position="42"/>
        <end position="58"/>
    </location>
</feature>
<dbReference type="PANTHER" id="PTHR43662:SF3">
    <property type="entry name" value="DOMAIN PROTEIN, PUTATIVE (AFU_ORTHOLOGUE AFUA_6G11970)-RELATED"/>
    <property type="match status" value="1"/>
</dbReference>
<protein>
    <recommendedName>
        <fullName evidence="2">DUF1996 domain-containing protein</fullName>
    </recommendedName>
</protein>
<accession>A0A7Y9J3K6</accession>
<feature type="region of interest" description="Disordered" evidence="1">
    <location>
        <begin position="42"/>
        <end position="114"/>
    </location>
</feature>
<evidence type="ECO:0000256" key="1">
    <source>
        <dbReference type="SAM" id="MobiDB-lite"/>
    </source>
</evidence>
<gene>
    <name evidence="3" type="ORF">BJ983_000023</name>
</gene>
<feature type="compositionally biased region" description="Basic and acidic residues" evidence="1">
    <location>
        <begin position="59"/>
        <end position="79"/>
    </location>
</feature>
<dbReference type="AlphaFoldDB" id="A0A7Y9J3K6"/>
<organism evidence="3 4">
    <name type="scientific">Actinomycetospora corticicola</name>
    <dbReference type="NCBI Taxonomy" id="663602"/>
    <lineage>
        <taxon>Bacteria</taxon>
        <taxon>Bacillati</taxon>
        <taxon>Actinomycetota</taxon>
        <taxon>Actinomycetes</taxon>
        <taxon>Pseudonocardiales</taxon>
        <taxon>Pseudonocardiaceae</taxon>
        <taxon>Actinomycetospora</taxon>
    </lineage>
</organism>
<dbReference type="Proteomes" id="UP000535890">
    <property type="component" value="Unassembled WGS sequence"/>
</dbReference>
<dbReference type="PANTHER" id="PTHR43662">
    <property type="match status" value="1"/>
</dbReference>